<feature type="signal peptide" evidence="2">
    <location>
        <begin position="1"/>
        <end position="23"/>
    </location>
</feature>
<dbReference type="InterPro" id="IPR024781">
    <property type="entry name" value="MSP_C"/>
</dbReference>
<evidence type="ECO:0000313" key="13">
    <source>
        <dbReference type="Proteomes" id="UP000516480"/>
    </source>
</evidence>
<evidence type="ECO:0000313" key="6">
    <source>
        <dbReference type="EMBL" id="SCM16765.1"/>
    </source>
</evidence>
<dbReference type="EMBL" id="LT608149">
    <property type="protein sequence ID" value="SCL98162.1"/>
    <property type="molecule type" value="Genomic_DNA"/>
</dbReference>
<organism evidence="4 9">
    <name type="scientific">Plasmodium berghei</name>
    <dbReference type="NCBI Taxonomy" id="5821"/>
    <lineage>
        <taxon>Eukaryota</taxon>
        <taxon>Sar</taxon>
        <taxon>Alveolata</taxon>
        <taxon>Apicomplexa</taxon>
        <taxon>Aconoidasida</taxon>
        <taxon>Haemosporida</taxon>
        <taxon>Plasmodiidae</taxon>
        <taxon>Plasmodium</taxon>
        <taxon>Plasmodium (Vinckeia)</taxon>
    </lineage>
</organism>
<dbReference type="Proteomes" id="UP000219974">
    <property type="component" value="Chromosome 13"/>
</dbReference>
<dbReference type="Proteomes" id="UP000069549">
    <property type="component" value="Chromosome 13"/>
</dbReference>
<keyword evidence="2" id="KW-0732">Signal</keyword>
<dbReference type="Pfam" id="PF12948">
    <property type="entry name" value="MSP7_C"/>
    <property type="match status" value="1"/>
</dbReference>
<feature type="region of interest" description="Disordered" evidence="1">
    <location>
        <begin position="109"/>
        <end position="147"/>
    </location>
</feature>
<sequence length="284" mass="32692">MKVNKYLSPLVVLALYSAVVCDSSDSTININNIDIPNDSNDISKIDSNDISKIDSNDISKIDSNDINKIDSNDISKIDSNNDLPNEKINNEYEGENNECKCCDKKNCDNSKSEKECSSNDEENETLTDNNDETEQNEDAENNDIYDTEDGVINILSPNYTNDFYNAVIASLNENDKNGNYKNKYEDFKNKYDNVIAINEKEFEIFSKLVEVFMKNHHDFNLNSNFLYELLTKALSDQNFKTEFKEFMNNMYNFVKKNQEGKVMTDNDKMYMALFENVLSLLNSM</sequence>
<dbReference type="EMBL" id="LT608277">
    <property type="protein sequence ID" value="SCM18563.1"/>
    <property type="molecule type" value="Genomic_DNA"/>
</dbReference>
<evidence type="ECO:0000259" key="3">
    <source>
        <dbReference type="Pfam" id="PF12948"/>
    </source>
</evidence>
<evidence type="ECO:0000313" key="5">
    <source>
        <dbReference type="EMBL" id="SCL98162.1"/>
    </source>
</evidence>
<dbReference type="Proteomes" id="UP000220214">
    <property type="component" value="Chromosome 13"/>
</dbReference>
<evidence type="ECO:0000313" key="11">
    <source>
        <dbReference type="Proteomes" id="UP000219974"/>
    </source>
</evidence>
<evidence type="ECO:0000313" key="4">
    <source>
        <dbReference type="EMBL" id="CXJ01339.1"/>
    </source>
</evidence>
<protein>
    <submittedName>
        <fullName evidence="4">MSP7-like protein</fullName>
    </submittedName>
</protein>
<evidence type="ECO:0000313" key="12">
    <source>
        <dbReference type="Proteomes" id="UP000220214"/>
    </source>
</evidence>
<dbReference type="Proteomes" id="UP000516480">
    <property type="component" value="Chromosome 13"/>
</dbReference>
<dbReference type="EMBL" id="LT160033">
    <property type="protein sequence ID" value="CXJ01339.1"/>
    <property type="molecule type" value="Genomic_DNA"/>
</dbReference>
<dbReference type="OrthoDB" id="371957at2759"/>
<evidence type="ECO:0000313" key="7">
    <source>
        <dbReference type="EMBL" id="SCM18563.1"/>
    </source>
</evidence>
<dbReference type="VEuPathDB" id="PlasmoDB:PBANKA_1349200"/>
<accession>A0A0Y9ZUK4</accession>
<evidence type="ECO:0000313" key="10">
    <source>
        <dbReference type="Proteomes" id="UP000219860"/>
    </source>
</evidence>
<reference evidence="4 9" key="1">
    <citation type="submission" date="2016-02" db="EMBL/GenBank/DDBJ databases">
        <authorList>
            <consortium name="Pathogen Informatics"/>
        </authorList>
    </citation>
    <scope>NUCLEOTIDE SEQUENCE [LARGE SCALE GENOMIC DNA]</scope>
    <source>
        <strain evidence="4 9">K173</strain>
        <strain evidence="5 13">NK65 ny</strain>
        <strain evidence="8 12">NK65e</strain>
        <strain evidence="6 10">SP11 Antwerpcl1</strain>
        <strain evidence="7 11">SP11 RLL</strain>
    </source>
</reference>
<proteinExistence type="predicted"/>
<evidence type="ECO:0000313" key="9">
    <source>
        <dbReference type="Proteomes" id="UP000069549"/>
    </source>
</evidence>
<feature type="chain" id="PRO_5014243017" evidence="2">
    <location>
        <begin position="24"/>
        <end position="284"/>
    </location>
</feature>
<name>A0A0Y9ZUK4_PLABE</name>
<evidence type="ECO:0000313" key="8">
    <source>
        <dbReference type="EMBL" id="SCN27996.1"/>
    </source>
</evidence>
<feature type="compositionally biased region" description="Acidic residues" evidence="1">
    <location>
        <begin position="118"/>
        <end position="147"/>
    </location>
</feature>
<evidence type="ECO:0000256" key="1">
    <source>
        <dbReference type="SAM" id="MobiDB-lite"/>
    </source>
</evidence>
<dbReference type="EMBL" id="LT608261">
    <property type="protein sequence ID" value="SCM16765.1"/>
    <property type="molecule type" value="Genomic_DNA"/>
</dbReference>
<dbReference type="OMA" id="NYTNDFY"/>
<dbReference type="AlphaFoldDB" id="A0A0Y9ZUK4"/>
<dbReference type="Proteomes" id="UP000219860">
    <property type="component" value="Chromosome 13"/>
</dbReference>
<evidence type="ECO:0000256" key="2">
    <source>
        <dbReference type="SAM" id="SignalP"/>
    </source>
</evidence>
<gene>
    <name evidence="4" type="primary">MSRP1</name>
    <name evidence="4" type="ORF">PBK173_000410100</name>
    <name evidence="8" type="ORF">PBNK65E_000399200</name>
    <name evidence="5" type="ORF">PBNK65NY_000398700</name>
    <name evidence="6" type="ORF">PBSP11A_000399100</name>
    <name evidence="7" type="ORF">PBSP11RLL_000399300</name>
</gene>
<dbReference type="EMBL" id="LT614639">
    <property type="protein sequence ID" value="SCN27996.1"/>
    <property type="molecule type" value="Genomic_DNA"/>
</dbReference>
<feature type="domain" description="Merozoite surface protein C-terminal" evidence="3">
    <location>
        <begin position="158"/>
        <end position="278"/>
    </location>
</feature>